<protein>
    <submittedName>
        <fullName evidence="5">Antibiotic efflux pump periplasmic linker protein ArpA</fullName>
    </submittedName>
</protein>
<dbReference type="PANTHER" id="PTHR30469:SF15">
    <property type="entry name" value="HLYD FAMILY OF SECRETION PROTEINS"/>
    <property type="match status" value="1"/>
</dbReference>
<organism evidence="5 6">
    <name type="scientific">Salinivirga cyanobacteriivorans</name>
    <dbReference type="NCBI Taxonomy" id="1307839"/>
    <lineage>
        <taxon>Bacteria</taxon>
        <taxon>Pseudomonadati</taxon>
        <taxon>Bacteroidota</taxon>
        <taxon>Bacteroidia</taxon>
        <taxon>Bacteroidales</taxon>
        <taxon>Salinivirgaceae</taxon>
        <taxon>Salinivirga</taxon>
    </lineage>
</organism>
<evidence type="ECO:0000313" key="6">
    <source>
        <dbReference type="Proteomes" id="UP000064893"/>
    </source>
</evidence>
<keyword evidence="6" id="KW-1185">Reference proteome</keyword>
<feature type="domain" description="Multidrug resistance protein MdtA-like C-terminal permuted SH3" evidence="4">
    <location>
        <begin position="296"/>
        <end position="359"/>
    </location>
</feature>
<dbReference type="GO" id="GO:0015562">
    <property type="term" value="F:efflux transmembrane transporter activity"/>
    <property type="evidence" value="ECO:0007669"/>
    <property type="project" value="TreeGrafter"/>
</dbReference>
<feature type="coiled-coil region" evidence="2">
    <location>
        <begin position="158"/>
        <end position="185"/>
    </location>
</feature>
<dbReference type="Pfam" id="PF25967">
    <property type="entry name" value="RND-MFP_C"/>
    <property type="match status" value="1"/>
</dbReference>
<dbReference type="NCBIfam" id="TIGR01730">
    <property type="entry name" value="RND_mfp"/>
    <property type="match status" value="1"/>
</dbReference>
<accession>A0A0S2I0F9</accession>
<comment type="similarity">
    <text evidence="1">Belongs to the membrane fusion protein (MFP) (TC 8.A.1) family.</text>
</comment>
<feature type="coiled-coil region" evidence="2">
    <location>
        <begin position="19"/>
        <end position="53"/>
    </location>
</feature>
<dbReference type="OrthoDB" id="9806939at2"/>
<gene>
    <name evidence="5" type="primary">arpA</name>
    <name evidence="5" type="ORF">L21SP5_02210</name>
</gene>
<dbReference type="SUPFAM" id="SSF111369">
    <property type="entry name" value="HlyD-like secretion proteins"/>
    <property type="match status" value="1"/>
</dbReference>
<dbReference type="STRING" id="1307839.L21SP5_02210"/>
<dbReference type="AlphaFoldDB" id="A0A0S2I0F9"/>
<dbReference type="Gene3D" id="1.10.287.470">
    <property type="entry name" value="Helix hairpin bin"/>
    <property type="match status" value="1"/>
</dbReference>
<dbReference type="InterPro" id="IPR058648">
    <property type="entry name" value="HH_CzcB-like"/>
</dbReference>
<dbReference type="InterPro" id="IPR058627">
    <property type="entry name" value="MdtA-like_C"/>
</dbReference>
<evidence type="ECO:0000259" key="4">
    <source>
        <dbReference type="Pfam" id="PF25967"/>
    </source>
</evidence>
<dbReference type="RefSeq" id="WP_057953268.1">
    <property type="nucleotide sequence ID" value="NZ_CP013118.1"/>
</dbReference>
<dbReference type="InterPro" id="IPR006143">
    <property type="entry name" value="RND_pump_MFP"/>
</dbReference>
<name>A0A0S2I0F9_9BACT</name>
<evidence type="ECO:0000313" key="5">
    <source>
        <dbReference type="EMBL" id="ALO15843.1"/>
    </source>
</evidence>
<dbReference type="GO" id="GO:1990281">
    <property type="term" value="C:efflux pump complex"/>
    <property type="evidence" value="ECO:0007669"/>
    <property type="project" value="TreeGrafter"/>
</dbReference>
<proteinExistence type="inferred from homology"/>
<keyword evidence="2" id="KW-0175">Coiled coil</keyword>
<dbReference type="Proteomes" id="UP000064893">
    <property type="component" value="Chromosome"/>
</dbReference>
<dbReference type="Gene3D" id="2.40.420.20">
    <property type="match status" value="1"/>
</dbReference>
<sequence>MNKVIIILTTIVLAATACTKDKNTQLKELKAERDQLNAQITKLEKELTQSGDLKKHVNKTYVTTQQVKPIVFRHFVEVKGSVESDNNIFVPAEQPGIVTNVLVKEGQMVKKGQLMAKIDDDIIERQIGQLETNLELATTVYERQKRLWEKEIGSEIEYLQAKTNKESAEKQLKVLQKQLEMTRIESPINGMVDEIIIKEGEMAAAGKSGIRVVGTGKLKIKANLSEAYFGQVTKGDTAIVTIPALNADFKRPIFAVARAIDAGNRTFGIDIRPPHKLDISPNMLAVVIVNDYTNRNAITVPVNVVQTDNKGEFLFVAKKQGDKWIAERRSVEVNKNYKGQAEIVSGVNAGDHIITAGYQDVANDQVITLEQ</sequence>
<evidence type="ECO:0000256" key="2">
    <source>
        <dbReference type="SAM" id="Coils"/>
    </source>
</evidence>
<dbReference type="PANTHER" id="PTHR30469">
    <property type="entry name" value="MULTIDRUG RESISTANCE PROTEIN MDTA"/>
    <property type="match status" value="1"/>
</dbReference>
<dbReference type="Gene3D" id="2.40.50.100">
    <property type="match status" value="1"/>
</dbReference>
<feature type="domain" description="CzcB-like alpha-helical hairpin" evidence="3">
    <location>
        <begin position="131"/>
        <end position="179"/>
    </location>
</feature>
<reference evidence="5 6" key="1">
    <citation type="submission" date="2015-11" db="EMBL/GenBank/DDBJ databases">
        <title>Description and complete genome sequence of a novel strain predominating in hypersaline microbial mats and representing a new family of the Bacteriodetes phylum.</title>
        <authorList>
            <person name="Spring S."/>
            <person name="Bunk B."/>
            <person name="Sproer C."/>
            <person name="Klenk H.-P."/>
        </authorList>
    </citation>
    <scope>NUCLEOTIDE SEQUENCE [LARGE SCALE GENOMIC DNA]</scope>
    <source>
        <strain evidence="5 6">L21-Spi-D4</strain>
    </source>
</reference>
<dbReference type="KEGG" id="blq:L21SP5_02210"/>
<evidence type="ECO:0000259" key="3">
    <source>
        <dbReference type="Pfam" id="PF25893"/>
    </source>
</evidence>
<dbReference type="EMBL" id="CP013118">
    <property type="protein sequence ID" value="ALO15843.1"/>
    <property type="molecule type" value="Genomic_DNA"/>
</dbReference>
<dbReference type="PROSITE" id="PS51257">
    <property type="entry name" value="PROKAR_LIPOPROTEIN"/>
    <property type="match status" value="1"/>
</dbReference>
<evidence type="ECO:0000256" key="1">
    <source>
        <dbReference type="ARBA" id="ARBA00009477"/>
    </source>
</evidence>
<dbReference type="Pfam" id="PF25893">
    <property type="entry name" value="HH_CzcB"/>
    <property type="match status" value="1"/>
</dbReference>